<accession>A0A6A6I902</accession>
<evidence type="ECO:0000259" key="1">
    <source>
        <dbReference type="Pfam" id="PF00646"/>
    </source>
</evidence>
<sequence>MTDPAMYPGLAILPTELVSHISMFLEAEDFGSLRLTCKVWLSFSGLSVFLHLTKIPEFRDKIERIELHRPHMTDDNDLSDYERYLRQEAEDAFIYSTEARDLLAEIFRNLRNAKALISIEPWFEGYDTVLGALTKAQFPRKLVILRMYPRNMAVDPGYQALVENLALYSPHIKGLLLLEVEQGPPRESGANIKEILKENKEGFHIKNFRSSDSNPGFSQLVSASRGMEELCLFGCCGAAPCLRICHGCEDLFVTNFAKTLHPHLSTLLLCSIYISGSQLRRFLKLHDATLQHIEIYSVTLTDMSWKFVARGLMKMSSLQVLEIDGRIYQKGAEAHPVRRPTTYVALRQETYCYWKVQGQENLRHFLGEFIKYFQTHPPVRLNMPHVRRTAPNYYEPVLFSIPGVTTSMLGSEDASSTSS</sequence>
<evidence type="ECO:0000313" key="2">
    <source>
        <dbReference type="EMBL" id="KAF2246422.1"/>
    </source>
</evidence>
<dbReference type="RefSeq" id="XP_033681426.1">
    <property type="nucleotide sequence ID" value="XM_033833574.1"/>
</dbReference>
<gene>
    <name evidence="2" type="ORF">BU26DRAFT_566802</name>
</gene>
<reference evidence="2" key="1">
    <citation type="journal article" date="2020" name="Stud. Mycol.">
        <title>101 Dothideomycetes genomes: a test case for predicting lifestyles and emergence of pathogens.</title>
        <authorList>
            <person name="Haridas S."/>
            <person name="Albert R."/>
            <person name="Binder M."/>
            <person name="Bloem J."/>
            <person name="Labutti K."/>
            <person name="Salamov A."/>
            <person name="Andreopoulos B."/>
            <person name="Baker S."/>
            <person name="Barry K."/>
            <person name="Bills G."/>
            <person name="Bluhm B."/>
            <person name="Cannon C."/>
            <person name="Castanera R."/>
            <person name="Culley D."/>
            <person name="Daum C."/>
            <person name="Ezra D."/>
            <person name="Gonzalez J."/>
            <person name="Henrissat B."/>
            <person name="Kuo A."/>
            <person name="Liang C."/>
            <person name="Lipzen A."/>
            <person name="Lutzoni F."/>
            <person name="Magnuson J."/>
            <person name="Mondo S."/>
            <person name="Nolan M."/>
            <person name="Ohm R."/>
            <person name="Pangilinan J."/>
            <person name="Park H.-J."/>
            <person name="Ramirez L."/>
            <person name="Alfaro M."/>
            <person name="Sun H."/>
            <person name="Tritt A."/>
            <person name="Yoshinaga Y."/>
            <person name="Zwiers L.-H."/>
            <person name="Turgeon B."/>
            <person name="Goodwin S."/>
            <person name="Spatafora J."/>
            <person name="Crous P."/>
            <person name="Grigoriev I."/>
        </authorList>
    </citation>
    <scope>NUCLEOTIDE SEQUENCE</scope>
    <source>
        <strain evidence="2">CBS 122368</strain>
    </source>
</reference>
<keyword evidence="3" id="KW-1185">Reference proteome</keyword>
<evidence type="ECO:0000313" key="3">
    <source>
        <dbReference type="Proteomes" id="UP000800094"/>
    </source>
</evidence>
<dbReference type="SUPFAM" id="SSF52047">
    <property type="entry name" value="RNI-like"/>
    <property type="match status" value="1"/>
</dbReference>
<proteinExistence type="predicted"/>
<dbReference type="InterPro" id="IPR036047">
    <property type="entry name" value="F-box-like_dom_sf"/>
</dbReference>
<feature type="domain" description="F-box" evidence="1">
    <location>
        <begin position="12"/>
        <end position="43"/>
    </location>
</feature>
<dbReference type="AlphaFoldDB" id="A0A6A6I902"/>
<protein>
    <recommendedName>
        <fullName evidence="1">F-box domain-containing protein</fullName>
    </recommendedName>
</protein>
<dbReference type="GeneID" id="54586904"/>
<dbReference type="Pfam" id="PF00646">
    <property type="entry name" value="F-box"/>
    <property type="match status" value="1"/>
</dbReference>
<dbReference type="OrthoDB" id="3770506at2759"/>
<dbReference type="InterPro" id="IPR001810">
    <property type="entry name" value="F-box_dom"/>
</dbReference>
<dbReference type="CDD" id="cd09917">
    <property type="entry name" value="F-box_SF"/>
    <property type="match status" value="1"/>
</dbReference>
<organism evidence="2 3">
    <name type="scientific">Trematosphaeria pertusa</name>
    <dbReference type="NCBI Taxonomy" id="390896"/>
    <lineage>
        <taxon>Eukaryota</taxon>
        <taxon>Fungi</taxon>
        <taxon>Dikarya</taxon>
        <taxon>Ascomycota</taxon>
        <taxon>Pezizomycotina</taxon>
        <taxon>Dothideomycetes</taxon>
        <taxon>Pleosporomycetidae</taxon>
        <taxon>Pleosporales</taxon>
        <taxon>Massarineae</taxon>
        <taxon>Trematosphaeriaceae</taxon>
        <taxon>Trematosphaeria</taxon>
    </lineage>
</organism>
<dbReference type="EMBL" id="ML987198">
    <property type="protein sequence ID" value="KAF2246422.1"/>
    <property type="molecule type" value="Genomic_DNA"/>
</dbReference>
<name>A0A6A6I902_9PLEO</name>
<dbReference type="SUPFAM" id="SSF81383">
    <property type="entry name" value="F-box domain"/>
    <property type="match status" value="1"/>
</dbReference>
<dbReference type="Proteomes" id="UP000800094">
    <property type="component" value="Unassembled WGS sequence"/>
</dbReference>